<evidence type="ECO:0000259" key="1">
    <source>
        <dbReference type="Pfam" id="PF01850"/>
    </source>
</evidence>
<dbReference type="Gene3D" id="3.40.50.1010">
    <property type="entry name" value="5'-nuclease"/>
    <property type="match status" value="1"/>
</dbReference>
<accession>A0A0G1R0E7</accession>
<dbReference type="InterPro" id="IPR029060">
    <property type="entry name" value="PIN-like_dom_sf"/>
</dbReference>
<evidence type="ECO:0000313" key="3">
    <source>
        <dbReference type="Proteomes" id="UP000034873"/>
    </source>
</evidence>
<dbReference type="Pfam" id="PF01850">
    <property type="entry name" value="PIN"/>
    <property type="match status" value="1"/>
</dbReference>
<dbReference type="SUPFAM" id="SSF88723">
    <property type="entry name" value="PIN domain-like"/>
    <property type="match status" value="1"/>
</dbReference>
<dbReference type="InterPro" id="IPR052106">
    <property type="entry name" value="PINc/VapC_TA"/>
</dbReference>
<proteinExistence type="predicted"/>
<dbReference type="PANTHER" id="PTHR38826:SF5">
    <property type="entry name" value="RIBONUCLEASE VAPC13"/>
    <property type="match status" value="1"/>
</dbReference>
<dbReference type="STRING" id="1619122.UX73_C0018G0012"/>
<feature type="domain" description="PIN" evidence="1">
    <location>
        <begin position="6"/>
        <end position="141"/>
    </location>
</feature>
<name>A0A0G1R0E7_UNCKA</name>
<dbReference type="InterPro" id="IPR002716">
    <property type="entry name" value="PIN_dom"/>
</dbReference>
<organism evidence="2 3">
    <name type="scientific">candidate division WWE3 bacterium GW2011_GWC1_47_10</name>
    <dbReference type="NCBI Taxonomy" id="1619122"/>
    <lineage>
        <taxon>Bacteria</taxon>
        <taxon>Katanobacteria</taxon>
    </lineage>
</organism>
<sequence length="148" mass="17655">MTKPSVFLDTSFLVSSQLEGHEFYDRTLAIRKLFLDQKYKLYTSWLVFDEFWYVLTGIWKASEQRTDRNQLHISLIQTTQAVLKFENLEVLETGLTNKELINTLEIMYQFKLRPRDALIIEIMKKARIRHIASFDKDFDGIRDIKRIC</sequence>
<gene>
    <name evidence="2" type="ORF">UX73_C0018G0012</name>
</gene>
<reference evidence="2 3" key="1">
    <citation type="journal article" date="2015" name="Nature">
        <title>rRNA introns, odd ribosomes, and small enigmatic genomes across a large radiation of phyla.</title>
        <authorList>
            <person name="Brown C.T."/>
            <person name="Hug L.A."/>
            <person name="Thomas B.C."/>
            <person name="Sharon I."/>
            <person name="Castelle C.J."/>
            <person name="Singh A."/>
            <person name="Wilkins M.J."/>
            <person name="Williams K.H."/>
            <person name="Banfield J.F."/>
        </authorList>
    </citation>
    <scope>NUCLEOTIDE SEQUENCE [LARGE SCALE GENOMIC DNA]</scope>
</reference>
<protein>
    <recommendedName>
        <fullName evidence="1">PIN domain-containing protein</fullName>
    </recommendedName>
</protein>
<dbReference type="AlphaFoldDB" id="A0A0G1R0E7"/>
<evidence type="ECO:0000313" key="2">
    <source>
        <dbReference type="EMBL" id="KKU50656.1"/>
    </source>
</evidence>
<dbReference type="EMBL" id="LCNH01000018">
    <property type="protein sequence ID" value="KKU50656.1"/>
    <property type="molecule type" value="Genomic_DNA"/>
</dbReference>
<dbReference type="PANTHER" id="PTHR38826">
    <property type="entry name" value="RIBONUCLEASE VAPC13"/>
    <property type="match status" value="1"/>
</dbReference>
<dbReference type="Proteomes" id="UP000034873">
    <property type="component" value="Unassembled WGS sequence"/>
</dbReference>
<comment type="caution">
    <text evidence="2">The sequence shown here is derived from an EMBL/GenBank/DDBJ whole genome shotgun (WGS) entry which is preliminary data.</text>
</comment>